<evidence type="ECO:0000256" key="3">
    <source>
        <dbReference type="ARBA" id="ARBA00022806"/>
    </source>
</evidence>
<evidence type="ECO:0000259" key="5">
    <source>
        <dbReference type="Pfam" id="PF08378"/>
    </source>
</evidence>
<evidence type="ECO:0000256" key="4">
    <source>
        <dbReference type="ARBA" id="ARBA00022840"/>
    </source>
</evidence>
<keyword evidence="1" id="KW-0547">Nucleotide-binding</keyword>
<organism evidence="7 8">
    <name type="scientific">Allobacillus halotolerans</name>
    <dbReference type="NCBI Taxonomy" id="570278"/>
    <lineage>
        <taxon>Bacteria</taxon>
        <taxon>Bacillati</taxon>
        <taxon>Bacillota</taxon>
        <taxon>Bacilli</taxon>
        <taxon>Bacillales</taxon>
        <taxon>Bacillaceae</taxon>
        <taxon>Allobacillus</taxon>
    </lineage>
</organism>
<keyword evidence="4" id="KW-0067">ATP-binding</keyword>
<reference evidence="7 8" key="1">
    <citation type="journal article" date="2011" name="Int. J. Syst. Evol. Microbiol.">
        <title>Allobacillus halotolerans gen. nov., sp. nov. isolated from shrimp paste.</title>
        <authorList>
            <person name="Sheu S.Y."/>
            <person name="Arun A.B."/>
            <person name="Jiang S.R."/>
            <person name="Young C.C."/>
            <person name="Chen W.M."/>
        </authorList>
    </citation>
    <scope>NUCLEOTIDE SEQUENCE [LARGE SCALE GENOMIC DNA]</scope>
    <source>
        <strain evidence="7 8">LMG 24826</strain>
    </source>
</reference>
<keyword evidence="3" id="KW-0347">Helicase</keyword>
<name>A0ABS6GL42_9BACI</name>
<evidence type="ECO:0000259" key="6">
    <source>
        <dbReference type="Pfam" id="PF13361"/>
    </source>
</evidence>
<dbReference type="PANTHER" id="PTHR11070:SF2">
    <property type="entry name" value="ATP-DEPENDENT DNA HELICASE SRS2"/>
    <property type="match status" value="1"/>
</dbReference>
<proteinExistence type="predicted"/>
<dbReference type="InterPro" id="IPR000212">
    <property type="entry name" value="DNA_helicase_UvrD/REP"/>
</dbReference>
<dbReference type="InterPro" id="IPR014017">
    <property type="entry name" value="DNA_helicase_UvrD-like_C"/>
</dbReference>
<keyword evidence="2" id="KW-0378">Hydrolase</keyword>
<evidence type="ECO:0000256" key="1">
    <source>
        <dbReference type="ARBA" id="ARBA00022741"/>
    </source>
</evidence>
<dbReference type="RefSeq" id="WP_216686683.1">
    <property type="nucleotide sequence ID" value="NZ_CAUPKR010000003.1"/>
</dbReference>
<feature type="domain" description="UvrD-like helicase C-terminal" evidence="6">
    <location>
        <begin position="549"/>
        <end position="611"/>
    </location>
</feature>
<dbReference type="Proteomes" id="UP000812672">
    <property type="component" value="Unassembled WGS sequence"/>
</dbReference>
<dbReference type="PANTHER" id="PTHR11070">
    <property type="entry name" value="UVRD / RECB / PCRA DNA HELICASE FAMILY MEMBER"/>
    <property type="match status" value="1"/>
</dbReference>
<dbReference type="InterPro" id="IPR011528">
    <property type="entry name" value="NERD"/>
</dbReference>
<dbReference type="Pfam" id="PF13245">
    <property type="entry name" value="AAA_19"/>
    <property type="match status" value="1"/>
</dbReference>
<dbReference type="EMBL" id="JAHLZF010000002">
    <property type="protein sequence ID" value="MBU6079875.1"/>
    <property type="molecule type" value="Genomic_DNA"/>
</dbReference>
<evidence type="ECO:0000313" key="8">
    <source>
        <dbReference type="Proteomes" id="UP000812672"/>
    </source>
</evidence>
<dbReference type="Pfam" id="PF08378">
    <property type="entry name" value="NERD"/>
    <property type="match status" value="1"/>
</dbReference>
<accession>A0ABS6GL42</accession>
<evidence type="ECO:0000256" key="2">
    <source>
        <dbReference type="ARBA" id="ARBA00022801"/>
    </source>
</evidence>
<evidence type="ECO:0000313" key="7">
    <source>
        <dbReference type="EMBL" id="MBU6079875.1"/>
    </source>
</evidence>
<feature type="domain" description="NERD" evidence="5">
    <location>
        <begin position="14"/>
        <end position="111"/>
    </location>
</feature>
<feature type="domain" description="UvrD-like helicase C-terminal" evidence="6">
    <location>
        <begin position="424"/>
        <end position="541"/>
    </location>
</feature>
<gene>
    <name evidence="7" type="ORF">KQ486_02485</name>
</gene>
<protein>
    <submittedName>
        <fullName evidence="7">AAA family ATPase</fullName>
    </submittedName>
</protein>
<keyword evidence="8" id="KW-1185">Reference proteome</keyword>
<dbReference type="Pfam" id="PF13361">
    <property type="entry name" value="UvrD_C"/>
    <property type="match status" value="2"/>
</dbReference>
<comment type="caution">
    <text evidence="7">The sequence shown here is derived from an EMBL/GenBank/DDBJ whole genome shotgun (WGS) entry which is preliminary data.</text>
</comment>
<sequence length="637" mass="74462">MALTVPETIRRTATAGERVLFRTLKEFLPEDYIVYYEPEIHGRRPDFVIIGPDLGLIVLEVKDWTLSTIVQATKDEWIIFGRNQQQAIETNPYKKAEEFTFHLMNYLKKDQNLIQSNGRHRFNLKFPCGYGAVFSRLQTENLSKENLYSVISPQYCLARNEIDPDHEDFSEEILMEKLMNMFKINFRLREPLQREDIDAIRHHLFPEVRIGGEYQEQAPHQEQILLSMHNLKAMDVHQENYAKNIGDKNRIIRGVAGSGKTLILATRAALLARENPDWKIMILCYNVSLANYLRYLIDLKIQDLKEDGDQVSLFETSGPKKLGDIEVYNFHSFLKDKFNANENRIPHLIRSLQTSTQFVDRYDAILIDEGQDFESEWLQLVSQLVNPQTSSLLLVEDRAQDIYKRRRTYKQDLGLDFTGRSRILSINYRNTQQIVRFAWEFYQRHSTLKDKVAEQHIEGEIIAPKSTPRKGPEPYVYKADSFMDEMKKVCATIQRLHRKHHVPYDEMAILYRVKKSSKQNYISIIQRQLAKNNLPFYWVAENQGTKKTYSKDDGKIKISTIDSSKGLDFQAVFIVNVDNIPFELEKDKNREAALLYIAMTRAHKFLSLSFSGESEYTQFLEEMNERFSQDSIRADSS</sequence>